<dbReference type="FunFam" id="3.40.50.1370:FF:000008">
    <property type="entry name" value="Ornithine carbamoyltransferase"/>
    <property type="match status" value="1"/>
</dbReference>
<dbReference type="GO" id="GO:0004585">
    <property type="term" value="F:ornithine carbamoyltransferase activity"/>
    <property type="evidence" value="ECO:0007669"/>
    <property type="project" value="UniProtKB-UniRule"/>
</dbReference>
<feature type="binding site" evidence="7">
    <location>
        <begin position="71"/>
        <end position="74"/>
    </location>
    <ligand>
        <name>carbamoyl phosphate</name>
        <dbReference type="ChEBI" id="CHEBI:58228"/>
    </ligand>
</feature>
<dbReference type="Pfam" id="PF02729">
    <property type="entry name" value="OTCace_N"/>
    <property type="match status" value="1"/>
</dbReference>
<evidence type="ECO:0000259" key="9">
    <source>
        <dbReference type="Pfam" id="PF02729"/>
    </source>
</evidence>
<feature type="binding site" evidence="7">
    <location>
        <position position="240"/>
    </location>
    <ligand>
        <name>L-ornithine</name>
        <dbReference type="ChEBI" id="CHEBI:46911"/>
    </ligand>
</feature>
<dbReference type="InterPro" id="IPR002292">
    <property type="entry name" value="Orn/put_carbamltrans"/>
</dbReference>
<feature type="binding site" evidence="7">
    <location>
        <begin position="244"/>
        <end position="245"/>
    </location>
    <ligand>
        <name>L-ornithine</name>
        <dbReference type="ChEBI" id="CHEBI:46911"/>
    </ligand>
</feature>
<dbReference type="SUPFAM" id="SSF53671">
    <property type="entry name" value="Aspartate/ornithine carbamoyltransferase"/>
    <property type="match status" value="1"/>
</dbReference>
<feature type="binding site" evidence="7">
    <location>
        <position position="309"/>
    </location>
    <ligand>
        <name>carbamoyl phosphate</name>
        <dbReference type="ChEBI" id="CHEBI:58228"/>
    </ligand>
</feature>
<dbReference type="Proteomes" id="UP000184066">
    <property type="component" value="Unassembled WGS sequence"/>
</dbReference>
<feature type="binding site" evidence="7">
    <location>
        <begin position="281"/>
        <end position="282"/>
    </location>
    <ligand>
        <name>carbamoyl phosphate</name>
        <dbReference type="ChEBI" id="CHEBI:58228"/>
    </ligand>
</feature>
<evidence type="ECO:0000256" key="3">
    <source>
        <dbReference type="ARBA" id="ARBA00007805"/>
    </source>
</evidence>
<feature type="binding site" evidence="7">
    <location>
        <position position="180"/>
    </location>
    <ligand>
        <name>L-ornithine</name>
        <dbReference type="ChEBI" id="CHEBI:46911"/>
    </ligand>
</feature>
<dbReference type="PANTHER" id="PTHR45753:SF3">
    <property type="entry name" value="ORNITHINE TRANSCARBAMYLASE, MITOCHONDRIAL"/>
    <property type="match status" value="1"/>
</dbReference>
<evidence type="ECO:0000313" key="11">
    <source>
        <dbReference type="Proteomes" id="UP000184066"/>
    </source>
</evidence>
<dbReference type="InterPro" id="IPR006132">
    <property type="entry name" value="Asp/Orn_carbamoyltranf_P-bd"/>
</dbReference>
<comment type="pathway">
    <text evidence="2">Amino-acid biosynthesis; L-arginine biosynthesis; L-arginine from L-ornithine and carbamoyl phosphate: step 1/3.</text>
</comment>
<evidence type="ECO:0000259" key="8">
    <source>
        <dbReference type="Pfam" id="PF00185"/>
    </source>
</evidence>
<evidence type="ECO:0000256" key="5">
    <source>
        <dbReference type="ARBA" id="ARBA00022679"/>
    </source>
</evidence>
<feature type="binding site" evidence="7">
    <location>
        <begin position="149"/>
        <end position="152"/>
    </location>
    <ligand>
        <name>carbamoyl phosphate</name>
        <dbReference type="ChEBI" id="CHEBI:58228"/>
    </ligand>
</feature>
<evidence type="ECO:0000256" key="6">
    <source>
        <dbReference type="ARBA" id="ARBA00048772"/>
    </source>
</evidence>
<protein>
    <recommendedName>
        <fullName evidence="4 7">Ornithine carbamoyltransferase</fullName>
        <shortName evidence="7">OTCase</shortName>
        <ecNumber evidence="4 7">2.1.3.3</ecNumber>
    </recommendedName>
</protein>
<comment type="similarity">
    <text evidence="3 7">Belongs to the aspartate/ornithine carbamoyltransferase superfamily. OTCase family.</text>
</comment>
<dbReference type="GO" id="GO:0019240">
    <property type="term" value="P:citrulline biosynthetic process"/>
    <property type="evidence" value="ECO:0007669"/>
    <property type="project" value="TreeGrafter"/>
</dbReference>
<organism evidence="10 11">
    <name type="scientific">Oceanicella actignis</name>
    <dbReference type="NCBI Taxonomy" id="1189325"/>
    <lineage>
        <taxon>Bacteria</taxon>
        <taxon>Pseudomonadati</taxon>
        <taxon>Pseudomonadota</taxon>
        <taxon>Alphaproteobacteria</taxon>
        <taxon>Rhodobacterales</taxon>
        <taxon>Paracoccaceae</taxon>
        <taxon>Oceanicella</taxon>
    </lineage>
</organism>
<dbReference type="GO" id="GO:0005737">
    <property type="term" value="C:cytoplasm"/>
    <property type="evidence" value="ECO:0007669"/>
    <property type="project" value="UniProtKB-SubCell"/>
</dbReference>
<evidence type="ECO:0000256" key="7">
    <source>
        <dbReference type="HAMAP-Rule" id="MF_01109"/>
    </source>
</evidence>
<sequence length="324" mass="35007">MTSRFAPLDAALPAGMRHFLDLHAVAPEDLRAMIDAAHAAKAARAGLPRGATDQGAPLAGRILGMIFEKPSTRTRVSFDVGIRQLGGQGLMLSSAEMQLGRGESIADTARVLSRFLDIVMIRTGPHEKLLELARHAAIPVINGLTDASHPCQLMADVMTIEERLGPIKGRTVAWVGDGNNMCASFIEAAAQFGFALRIACPEPLSPPRDVLAWAAERGADVHVTRDPREAVSGVDVIATDTWISMGDTDRSREKRHAMLRPFQVNAALVELAAPHAIFLHCLPAHPGEEASEEVMYGPRSVIFDEAENRLHAQKAVMRWCLGAL</sequence>
<feature type="domain" description="Aspartate/ornithine carbamoyltransferase carbamoyl-P binding" evidence="9">
    <location>
        <begin position="17"/>
        <end position="162"/>
    </location>
</feature>
<dbReference type="InterPro" id="IPR006130">
    <property type="entry name" value="Asp/Orn_carbamoylTrfase"/>
</dbReference>
<reference evidence="10 11" key="1">
    <citation type="submission" date="2016-12" db="EMBL/GenBank/DDBJ databases">
        <authorList>
            <person name="Song W.-J."/>
            <person name="Kurnit D.M."/>
        </authorList>
    </citation>
    <scope>NUCLEOTIDE SEQUENCE [LARGE SCALE GENOMIC DNA]</scope>
    <source>
        <strain evidence="10 11">CGMCC 1.10808</strain>
    </source>
</reference>
<dbReference type="EC" id="2.1.3.3" evidence="4 7"/>
<dbReference type="GO" id="GO:0042450">
    <property type="term" value="P:L-arginine biosynthetic process via ornithine"/>
    <property type="evidence" value="ECO:0007669"/>
    <property type="project" value="UniProtKB-UniRule"/>
</dbReference>
<dbReference type="STRING" id="1189325.SAMN04488119_102174"/>
<dbReference type="Pfam" id="PF00185">
    <property type="entry name" value="OTCace"/>
    <property type="match status" value="1"/>
</dbReference>
<name>A0A1M7RZK9_9RHOB</name>
<proteinExistence type="inferred from homology"/>
<evidence type="ECO:0000256" key="2">
    <source>
        <dbReference type="ARBA" id="ARBA00004975"/>
    </source>
</evidence>
<dbReference type="PRINTS" id="PR00100">
    <property type="entry name" value="AOTCASE"/>
</dbReference>
<dbReference type="EMBL" id="FRDL01000001">
    <property type="protein sequence ID" value="SHN51618.1"/>
    <property type="molecule type" value="Genomic_DNA"/>
</dbReference>
<dbReference type="NCBIfam" id="TIGR00658">
    <property type="entry name" value="orni_carb_tr"/>
    <property type="match status" value="1"/>
</dbReference>
<evidence type="ECO:0000256" key="4">
    <source>
        <dbReference type="ARBA" id="ARBA00013007"/>
    </source>
</evidence>
<dbReference type="NCBIfam" id="NF001986">
    <property type="entry name" value="PRK00779.1"/>
    <property type="match status" value="1"/>
</dbReference>
<dbReference type="InterPro" id="IPR036901">
    <property type="entry name" value="Asp/Orn_carbamoylTrfase_sf"/>
</dbReference>
<comment type="catalytic activity">
    <reaction evidence="6 7">
        <text>carbamoyl phosphate + L-ornithine = L-citrulline + phosphate + H(+)</text>
        <dbReference type="Rhea" id="RHEA:19513"/>
        <dbReference type="ChEBI" id="CHEBI:15378"/>
        <dbReference type="ChEBI" id="CHEBI:43474"/>
        <dbReference type="ChEBI" id="CHEBI:46911"/>
        <dbReference type="ChEBI" id="CHEBI:57743"/>
        <dbReference type="ChEBI" id="CHEBI:58228"/>
        <dbReference type="EC" id="2.1.3.3"/>
    </reaction>
</comment>
<dbReference type="PROSITE" id="PS00097">
    <property type="entry name" value="CARBAMOYLTRANSFERASE"/>
    <property type="match status" value="1"/>
</dbReference>
<evidence type="ECO:0000256" key="1">
    <source>
        <dbReference type="ARBA" id="ARBA00003822"/>
    </source>
</evidence>
<keyword evidence="7" id="KW-0963">Cytoplasm</keyword>
<gene>
    <name evidence="10" type="ORF">SAMN05216200_101344</name>
</gene>
<comment type="subcellular location">
    <subcellularLocation>
        <location evidence="7">Cytoplasm</location>
    </subcellularLocation>
</comment>
<feature type="binding site" evidence="7">
    <location>
        <position position="98"/>
    </location>
    <ligand>
        <name>carbamoyl phosphate</name>
        <dbReference type="ChEBI" id="CHEBI:58228"/>
    </ligand>
</feature>
<dbReference type="PRINTS" id="PR00102">
    <property type="entry name" value="OTCASE"/>
</dbReference>
<dbReference type="HAMAP" id="MF_01109">
    <property type="entry name" value="OTCase"/>
    <property type="match status" value="1"/>
</dbReference>
<dbReference type="InterPro" id="IPR006131">
    <property type="entry name" value="Asp_carbamoyltransf_Asp/Orn-bd"/>
</dbReference>
<feature type="binding site" evidence="7">
    <location>
        <position position="122"/>
    </location>
    <ligand>
        <name>carbamoyl phosphate</name>
        <dbReference type="ChEBI" id="CHEBI:58228"/>
    </ligand>
</feature>
<keyword evidence="5 7" id="KW-0808">Transferase</keyword>
<dbReference type="Gene3D" id="3.40.50.1370">
    <property type="entry name" value="Aspartate/ornithine carbamoyltransferase"/>
    <property type="match status" value="2"/>
</dbReference>
<dbReference type="AlphaFoldDB" id="A0A1M7RZK9"/>
<dbReference type="PANTHER" id="PTHR45753">
    <property type="entry name" value="ORNITHINE CARBAMOYLTRANSFERASE, MITOCHONDRIAL"/>
    <property type="match status" value="1"/>
</dbReference>
<dbReference type="GO" id="GO:0016597">
    <property type="term" value="F:amino acid binding"/>
    <property type="evidence" value="ECO:0007669"/>
    <property type="project" value="InterPro"/>
</dbReference>
<dbReference type="InterPro" id="IPR024904">
    <property type="entry name" value="OTCase_ArgI"/>
</dbReference>
<keyword evidence="11" id="KW-1185">Reference proteome</keyword>
<feature type="domain" description="Aspartate/ornithine carbamoyltransferase Asp/Orn-binding" evidence="8">
    <location>
        <begin position="168"/>
        <end position="319"/>
    </location>
</feature>
<accession>A0A1M7RZK9</accession>
<evidence type="ECO:0000313" key="10">
    <source>
        <dbReference type="EMBL" id="SHN51618.1"/>
    </source>
</evidence>
<comment type="function">
    <text evidence="1">Reversibly catalyzes the transfer of the carbamoyl group from carbamoyl phosphate (CP) to the N(epsilon) atom of ornithine (ORN) to produce L-citrulline.</text>
</comment>